<proteinExistence type="predicted"/>
<dbReference type="Proteomes" id="UP000823674">
    <property type="component" value="Chromosome A05"/>
</dbReference>
<organism evidence="1 2">
    <name type="scientific">Brassica rapa subsp. trilocularis</name>
    <dbReference type="NCBI Taxonomy" id="1813537"/>
    <lineage>
        <taxon>Eukaryota</taxon>
        <taxon>Viridiplantae</taxon>
        <taxon>Streptophyta</taxon>
        <taxon>Embryophyta</taxon>
        <taxon>Tracheophyta</taxon>
        <taxon>Spermatophyta</taxon>
        <taxon>Magnoliopsida</taxon>
        <taxon>eudicotyledons</taxon>
        <taxon>Gunneridae</taxon>
        <taxon>Pentapetalae</taxon>
        <taxon>rosids</taxon>
        <taxon>malvids</taxon>
        <taxon>Brassicales</taxon>
        <taxon>Brassicaceae</taxon>
        <taxon>Brassiceae</taxon>
        <taxon>Brassica</taxon>
    </lineage>
</organism>
<reference evidence="1 2" key="1">
    <citation type="submission" date="2021-03" db="EMBL/GenBank/DDBJ databases">
        <authorList>
            <person name="King G.J."/>
            <person name="Bancroft I."/>
            <person name="Baten A."/>
            <person name="Bloomfield J."/>
            <person name="Borpatragohain P."/>
            <person name="He Z."/>
            <person name="Irish N."/>
            <person name="Irwin J."/>
            <person name="Liu K."/>
            <person name="Mauleon R.P."/>
            <person name="Moore J."/>
            <person name="Morris R."/>
            <person name="Ostergaard L."/>
            <person name="Wang B."/>
            <person name="Wells R."/>
        </authorList>
    </citation>
    <scope>NUCLEOTIDE SEQUENCE [LARGE SCALE GENOMIC DNA]</scope>
    <source>
        <strain evidence="1">R-o-18</strain>
        <tissue evidence="1">Leaf</tissue>
    </source>
</reference>
<evidence type="ECO:0000313" key="1">
    <source>
        <dbReference type="EMBL" id="KAG5397049.1"/>
    </source>
</evidence>
<comment type="caution">
    <text evidence="1">The sequence shown here is derived from an EMBL/GenBank/DDBJ whole genome shotgun (WGS) entry which is preliminary data.</text>
</comment>
<dbReference type="EMBL" id="JADBGQ010000005">
    <property type="protein sequence ID" value="KAG5397049.1"/>
    <property type="molecule type" value="Genomic_DNA"/>
</dbReference>
<evidence type="ECO:0000313" key="2">
    <source>
        <dbReference type="Proteomes" id="UP000823674"/>
    </source>
</evidence>
<name>A0ABQ7MHJ6_BRACM</name>
<gene>
    <name evidence="1" type="primary">A05p020550.1_BraROA</name>
    <name evidence="1" type="ORF">IGI04_018863</name>
</gene>
<keyword evidence="2" id="KW-1185">Reference proteome</keyword>
<protein>
    <submittedName>
        <fullName evidence="1">Uncharacterized protein</fullName>
    </submittedName>
</protein>
<accession>A0ABQ7MHJ6</accession>
<sequence length="58" mass="6629">MGPNQRHGPRLTTRIELEEGVIEVVMIAQQEAEIAELARRSQSRLAIKEGEETRSRTR</sequence>